<name>A0A9W7HHU6_HIBTR</name>
<accession>A0A9W7HHU6</accession>
<dbReference type="Proteomes" id="UP001165190">
    <property type="component" value="Unassembled WGS sequence"/>
</dbReference>
<organism evidence="1 2">
    <name type="scientific">Hibiscus trionum</name>
    <name type="common">Flower of an hour</name>
    <dbReference type="NCBI Taxonomy" id="183268"/>
    <lineage>
        <taxon>Eukaryota</taxon>
        <taxon>Viridiplantae</taxon>
        <taxon>Streptophyta</taxon>
        <taxon>Embryophyta</taxon>
        <taxon>Tracheophyta</taxon>
        <taxon>Spermatophyta</taxon>
        <taxon>Magnoliopsida</taxon>
        <taxon>eudicotyledons</taxon>
        <taxon>Gunneridae</taxon>
        <taxon>Pentapetalae</taxon>
        <taxon>rosids</taxon>
        <taxon>malvids</taxon>
        <taxon>Malvales</taxon>
        <taxon>Malvaceae</taxon>
        <taxon>Malvoideae</taxon>
        <taxon>Hibiscus</taxon>
    </lineage>
</organism>
<comment type="caution">
    <text evidence="1">The sequence shown here is derived from an EMBL/GenBank/DDBJ whole genome shotgun (WGS) entry which is preliminary data.</text>
</comment>
<protein>
    <submittedName>
        <fullName evidence="1">Uncharacterized protein</fullName>
    </submittedName>
</protein>
<sequence>MTVAEYEIQFVRLSQYAPELISDERERCERFRYGLVADVKTFMLAAEYTDFDVLVCRAKDIKQNLGLSSRGVSSSSGKR</sequence>
<proteinExistence type="predicted"/>
<dbReference type="OrthoDB" id="2272416at2759"/>
<keyword evidence="2" id="KW-1185">Reference proteome</keyword>
<evidence type="ECO:0000313" key="1">
    <source>
        <dbReference type="EMBL" id="GMI77172.1"/>
    </source>
</evidence>
<evidence type="ECO:0000313" key="2">
    <source>
        <dbReference type="Proteomes" id="UP001165190"/>
    </source>
</evidence>
<dbReference type="EMBL" id="BSYR01000013">
    <property type="protein sequence ID" value="GMI77172.1"/>
    <property type="molecule type" value="Genomic_DNA"/>
</dbReference>
<dbReference type="AlphaFoldDB" id="A0A9W7HHU6"/>
<reference evidence="1" key="1">
    <citation type="submission" date="2023-05" db="EMBL/GenBank/DDBJ databases">
        <title>Genome and transcriptome analyses reveal genes involved in the formation of fine ridges on petal epidermal cells in Hibiscus trionum.</title>
        <authorList>
            <person name="Koshimizu S."/>
            <person name="Masuda S."/>
            <person name="Ishii T."/>
            <person name="Shirasu K."/>
            <person name="Hoshino A."/>
            <person name="Arita M."/>
        </authorList>
    </citation>
    <scope>NUCLEOTIDE SEQUENCE</scope>
    <source>
        <strain evidence="1">Hamamatsu line</strain>
    </source>
</reference>
<gene>
    <name evidence="1" type="ORF">HRI_001386500</name>
</gene>